<keyword evidence="4" id="KW-0677">Repeat</keyword>
<proteinExistence type="predicted"/>
<evidence type="ECO:0000313" key="13">
    <source>
        <dbReference type="Proteomes" id="UP001275436"/>
    </source>
</evidence>
<keyword evidence="2" id="KW-1003">Cell membrane</keyword>
<evidence type="ECO:0000256" key="8">
    <source>
        <dbReference type="ARBA" id="ARBA00023136"/>
    </source>
</evidence>
<dbReference type="RefSeq" id="WP_317957921.1">
    <property type="nucleotide sequence ID" value="NZ_BSKO01000001.1"/>
</dbReference>
<feature type="domain" description="FtsK" evidence="11">
    <location>
        <begin position="995"/>
        <end position="1181"/>
    </location>
</feature>
<reference evidence="12 13" key="1">
    <citation type="submission" date="2023-02" db="EMBL/GenBank/DDBJ databases">
        <title>Oceanobacillus kimchii IFOP_LL358 isolated form Alexandrium catenella lab strain.</title>
        <authorList>
            <person name="Gajardo G."/>
            <person name="Ueki S."/>
            <person name="Maruyama F."/>
        </authorList>
    </citation>
    <scope>NUCLEOTIDE SEQUENCE [LARGE SCALE GENOMIC DNA]</scope>
    <source>
        <strain evidence="12 13">IFOP_LL358</strain>
    </source>
</reference>
<evidence type="ECO:0000256" key="7">
    <source>
        <dbReference type="ARBA" id="ARBA00022989"/>
    </source>
</evidence>
<dbReference type="InterPro" id="IPR002543">
    <property type="entry name" value="FtsK_dom"/>
</dbReference>
<dbReference type="InterPro" id="IPR022206">
    <property type="entry name" value="Firmicutes_EssC_N"/>
</dbReference>
<organism evidence="12 13">
    <name type="scientific">Oceanobacillus kimchii</name>
    <dbReference type="NCBI Taxonomy" id="746691"/>
    <lineage>
        <taxon>Bacteria</taxon>
        <taxon>Bacillati</taxon>
        <taxon>Bacillota</taxon>
        <taxon>Bacilli</taxon>
        <taxon>Bacillales</taxon>
        <taxon>Bacillaceae</taxon>
        <taxon>Oceanobacillus</taxon>
    </lineage>
</organism>
<dbReference type="PANTHER" id="PTHR22683:SF1">
    <property type="entry name" value="TYPE VII SECRETION SYSTEM PROTEIN ESSC"/>
    <property type="match status" value="1"/>
</dbReference>
<dbReference type="EMBL" id="BSKO01000001">
    <property type="protein sequence ID" value="GLO65757.1"/>
    <property type="molecule type" value="Genomic_DNA"/>
</dbReference>
<dbReference type="Gene3D" id="3.40.50.300">
    <property type="entry name" value="P-loop containing nucleotide triphosphate hydrolases"/>
    <property type="match status" value="2"/>
</dbReference>
<dbReference type="NCBIfam" id="TIGR03928">
    <property type="entry name" value="T7_EssCb_Firm"/>
    <property type="match status" value="1"/>
</dbReference>
<feature type="domain" description="FtsK" evidence="11">
    <location>
        <begin position="649"/>
        <end position="843"/>
    </location>
</feature>
<evidence type="ECO:0000256" key="6">
    <source>
        <dbReference type="ARBA" id="ARBA00022840"/>
    </source>
</evidence>
<feature type="binding site" evidence="9">
    <location>
        <begin position="669"/>
        <end position="676"/>
    </location>
    <ligand>
        <name>ATP</name>
        <dbReference type="ChEBI" id="CHEBI:30616"/>
    </ligand>
</feature>
<feature type="transmembrane region" description="Helical" evidence="10">
    <location>
        <begin position="228"/>
        <end position="247"/>
    </location>
</feature>
<feature type="binding site" evidence="9">
    <location>
        <begin position="1012"/>
        <end position="1019"/>
    </location>
    <ligand>
        <name>ATP</name>
        <dbReference type="ChEBI" id="CHEBI:30616"/>
    </ligand>
</feature>
<evidence type="ECO:0000259" key="11">
    <source>
        <dbReference type="PROSITE" id="PS50901"/>
    </source>
</evidence>
<dbReference type="InterPro" id="IPR027417">
    <property type="entry name" value="P-loop_NTPase"/>
</dbReference>
<dbReference type="PANTHER" id="PTHR22683">
    <property type="entry name" value="SPORULATION PROTEIN RELATED"/>
    <property type="match status" value="1"/>
</dbReference>
<keyword evidence="13" id="KW-1185">Reference proteome</keyword>
<evidence type="ECO:0000256" key="4">
    <source>
        <dbReference type="ARBA" id="ARBA00022737"/>
    </source>
</evidence>
<dbReference type="SUPFAM" id="SSF52540">
    <property type="entry name" value="P-loop containing nucleoside triphosphate hydrolases"/>
    <property type="match status" value="2"/>
</dbReference>
<feature type="transmembrane region" description="Helical" evidence="10">
    <location>
        <begin position="253"/>
        <end position="274"/>
    </location>
</feature>
<evidence type="ECO:0000256" key="2">
    <source>
        <dbReference type="ARBA" id="ARBA00022475"/>
    </source>
</evidence>
<evidence type="ECO:0000256" key="10">
    <source>
        <dbReference type="SAM" id="Phobius"/>
    </source>
</evidence>
<evidence type="ECO:0000256" key="3">
    <source>
        <dbReference type="ARBA" id="ARBA00022692"/>
    </source>
</evidence>
<keyword evidence="5 9" id="KW-0547">Nucleotide-binding</keyword>
<dbReference type="Pfam" id="PF01580">
    <property type="entry name" value="FtsK_SpoIIIE"/>
    <property type="match status" value="2"/>
</dbReference>
<dbReference type="PROSITE" id="PS50901">
    <property type="entry name" value="FTSK"/>
    <property type="match status" value="2"/>
</dbReference>
<keyword evidence="3 10" id="KW-0812">Transmembrane</keyword>
<comment type="caution">
    <text evidence="12">The sequence shown here is derived from an EMBL/GenBank/DDBJ whole genome shotgun (WGS) entry which is preliminary data.</text>
</comment>
<gene>
    <name evidence="12" type="ORF">MACH08_15410</name>
</gene>
<keyword evidence="7 10" id="KW-1133">Transmembrane helix</keyword>
<name>A0ABQ5TMI0_9BACI</name>
<sequence>MAGHILFVAFQDQLHKCHLPANTDRVITIGNSWSNQVTIPEMDEEITLEWDGKKLIYLDNEINEIKRVDLKDKTIHFYIQDEEQTIYFDIAGYNSITFRSQEYNDVSISGWDADIVLVRDENHSTFYLDIQDGDVFYNYGYIKEDRILHIGDQLFIDGVSITVHPEHIELRANKEIKSRLTELINLDNPYEGDYPDYHRSPRIIYREPEDKRTIAKPANKPAKPSEQLARTIVPPLVMIAALVIISLVQPRGIFIIAMLAVTVVTIIFSITSYVKSVKKYKADMKHREETYKKYLQRKTKELFEASEEQRHALHYHYPDVEKISEMVTNIEARIYEKTMYHHDFLNFRTGLGRVDSSFEIEFNEEEFTQEEDELVDAARDLLGQFNELRNVPVVTSLAKGPVGYIGQRKLVLEQLQLIVMQLSLFHSYHDLQFITIFPEEEKKEWDWMRWLPHASVRDINVRGFVYHERSRDQVLHSMYQVLKERKQLVEEKSNTNEKLYFSPHYVVLVTDEKLILDHTIMEFFNEDPSDLGVSIVFVQDVMRALPEHVKTVIDIRDANEGKIILEETELVNKSFKPDHFPKNFNKEVVSRALAPINHLQNLKNSIPEQVTFLELYNVEKVEELNIQTRWSQNETYKSLAVPLGLRGKEDLVQLNLHEKAHGPHGLVAGTTGSGKSEIIQSYILSLAVNFHPYEVAFLLIDYKGGGMANLFAKLPHLMGTITNLDKAQSMRALASIKAELQKRQRLFGEHQVNHINQYQKLFKQGKVTEPMPHLFLISDEFAELKSEQPDFMKELVSTARIGRSLGIHLILATQKPSGVVDDQIWSNSKFKLALKVQNAGDSNEILKTPDAAEITLPGRAYLQVGNNEIYELFQSAWSGADYIPDKNEQDYVDMTIYAINELGQYDILTEDLSGLEHKEEVEKIPTELDAVIDHIADYTAQQEMEPLAKPWLPPLPEKIFGPELHPVAFEEAWKEPKKPLQPMIGLLDQPELQKQSPLTLNLSKDGHLAVFSSPGYGKSTFLQTVVMDLARQHNPEHFHVYLLDFGTNGLLPLKNLPHVADTFLIDEEEKIGKLVRMISTIVKQRKQQLSKYGVANIEMFEKASGETVPNISLVIDNYESVRDAEFVDEFEKTITQIAREGASIGIHLIISAGRQSAMRMPLLSNIKTQIALYLIETTEARSIVGRTDIELEEIAGRGLVKLEEPALFQTMLPENGAEALEIIDKIQATAKAMDEAWDGEYPEPIPMMPEGVVDFEQFKNQRRTKKLVEEQKVPLGLDFEEVMPVGFNPAQYENLTVMSDRKDGLDRMIQSVAKNVAMMEGSYQTMLIDTADQKFKDIGSNMNTYMSETDGLQTMKAELVNEIEKRSKDGVTSEQKWLVQIANLQDFVERTDLSIDDASTMIDKGSKVGIHFIICSEYSYLGMSYEQVPKYFRGQAMIGLLSMRLGDQDMFKQPFIRQEKYPNKYECYVALDHQHVKVKIPE</sequence>
<dbReference type="CDD" id="cd01127">
    <property type="entry name" value="TrwB_TraG_TraD_VirD4"/>
    <property type="match status" value="1"/>
</dbReference>
<evidence type="ECO:0000256" key="5">
    <source>
        <dbReference type="ARBA" id="ARBA00022741"/>
    </source>
</evidence>
<evidence type="ECO:0000256" key="1">
    <source>
        <dbReference type="ARBA" id="ARBA00004651"/>
    </source>
</evidence>
<keyword evidence="6 9" id="KW-0067">ATP-binding</keyword>
<evidence type="ECO:0000313" key="12">
    <source>
        <dbReference type="EMBL" id="GLO65757.1"/>
    </source>
</evidence>
<protein>
    <submittedName>
        <fullName evidence="12">Type VII secretion protein EssC</fullName>
    </submittedName>
</protein>
<dbReference type="InterPro" id="IPR023839">
    <property type="entry name" value="Firmicutes_EssC_C"/>
</dbReference>
<comment type="subcellular location">
    <subcellularLocation>
        <location evidence="1">Cell membrane</location>
        <topology evidence="1">Multi-pass membrane protein</topology>
    </subcellularLocation>
</comment>
<dbReference type="InterPro" id="IPR050206">
    <property type="entry name" value="FtsK/SpoIIIE/SftA"/>
</dbReference>
<dbReference type="Proteomes" id="UP001275436">
    <property type="component" value="Unassembled WGS sequence"/>
</dbReference>
<keyword evidence="8 10" id="KW-0472">Membrane</keyword>
<accession>A0ABQ5TMI0</accession>
<evidence type="ECO:0000256" key="9">
    <source>
        <dbReference type="PROSITE-ProRule" id="PRU00289"/>
    </source>
</evidence>
<dbReference type="Pfam" id="PF12538">
    <property type="entry name" value="FtsK_SpoIIIE_N"/>
    <property type="match status" value="1"/>
</dbReference>